<feature type="binding site" evidence="4">
    <location>
        <position position="46"/>
    </location>
    <ligand>
        <name>ATP</name>
        <dbReference type="ChEBI" id="CHEBI:30616"/>
    </ligand>
</feature>
<keyword evidence="2 4" id="KW-0547">Nucleotide-binding</keyword>
<evidence type="ECO:0000256" key="1">
    <source>
        <dbReference type="ARBA" id="ARBA00012513"/>
    </source>
</evidence>
<dbReference type="InterPro" id="IPR056497">
    <property type="entry name" value="HEAT_DAAF5"/>
</dbReference>
<name>G0QU51_ICHMU</name>
<dbReference type="Gene3D" id="1.10.510.10">
    <property type="entry name" value="Transferase(Phosphotransferase) domain 1"/>
    <property type="match status" value="1"/>
</dbReference>
<feature type="transmembrane region" description="Helical" evidence="6">
    <location>
        <begin position="1224"/>
        <end position="1243"/>
    </location>
</feature>
<dbReference type="OMA" id="EDYMTQF"/>
<dbReference type="GO" id="GO:0016787">
    <property type="term" value="F:hydrolase activity"/>
    <property type="evidence" value="ECO:0007669"/>
    <property type="project" value="UniProtKB-KW"/>
</dbReference>
<keyword evidence="8" id="KW-0808">Transferase</keyword>
<dbReference type="Pfam" id="PF25757">
    <property type="entry name" value="TPR_DNAAF5"/>
    <property type="match status" value="2"/>
</dbReference>
<dbReference type="Gene3D" id="1.25.10.10">
    <property type="entry name" value="Leucine-rich Repeat Variant"/>
    <property type="match status" value="1"/>
</dbReference>
<dbReference type="InterPro" id="IPR057978">
    <property type="entry name" value="TPR_DAAF5"/>
</dbReference>
<evidence type="ECO:0000256" key="3">
    <source>
        <dbReference type="ARBA" id="ARBA00022840"/>
    </source>
</evidence>
<keyword evidence="6" id="KW-0472">Membrane</keyword>
<feature type="region of interest" description="Disordered" evidence="5">
    <location>
        <begin position="216"/>
        <end position="240"/>
    </location>
</feature>
<dbReference type="PROSITE" id="PS00107">
    <property type="entry name" value="PROTEIN_KINASE_ATP"/>
    <property type="match status" value="1"/>
</dbReference>
<dbReference type="Pfam" id="PF24573">
    <property type="entry name" value="HEAT_DAAF5"/>
    <property type="match status" value="1"/>
</dbReference>
<sequence>MSNPNIITTCLNPEEIFVLLELLGEGSYGKVFKACHKVNKNLYAVKIVNTLNGDFENLKKEITILKDCQSQFIVRYFDSYFYNDQLWLIMEYCEIGSINDIIKSTQKSLTEPQIACILTNTLKGLSYLHNSKKIHRDVKAGNILLNQNGNIKLADFGVSTELMHTLGYIETVIGTPFWMSPEILSKSKYNNKTDIWSLGITAIEMAEGEPPYNFNLFSANGSSSSQNKQQSNDIPKELQGLDEETLEMKVEILKRDMELEIAAIKEKYLKKINGCVNALKNLKIQKNYQNMNSDDELDIYEPGTSGEVLSFLKRNFNMLNDQSVVMKKNAIVSIYEKIKQFRINGIVSYQIMIKFHKQLLKCFSEKSEKVREYAIKILSEQFFCFQIQIFINKLINRLISKCDDMKPFLPYILSIITERTNCQDLEGIQNLPEVMRPPPGQKPKILIKLVEESEEVNIKNKKYSLQLKQKIQLRIQICQLMQIIVNCNNQLTLLNHLDDICNILRALAMDPCSDVQKSACQCISDFCINNKEILLHFTEILARGLLLPLISKKSKVRIAALEALGSVLQCGIWKYNANVFEILVGFRDPNTVAIKDFYESAHNINYLATFITDPKVQVRDMFLRCVGDWVSRLADRYDHMPRLIPYLTSGLFDEYEEIRATCFEVLEEAGAEEERQNVKIIVFFQNIKKKEKDLRDNKQFGIDSEWTYDGKIKNLPLPEPFIKRPCLGARMLVRSQFRKFQKALYREIKDSNLSSRIRAAQLLRISIIYCENYITQFLDELLRIIIWQTVLSKPEEQIISQLVQDTFFFIGRYCDFNTYLPIIKSGLKGEFFQNQDYTKCSFQCLAQTVKGSLEAIPQNYGLGKKRKLIEEVLDIITEDIIINQICSENFTSVANVFFFFLLLIYAYKQLMEGLIKGIIKQGNKEEIKQILNERYEKIIIVLSIVTYIQLVDKSFIITTQINQKLIEQIQIQAEESEIFKLINDVLDYSDSKYQLHQNLIEQLKEVSQMYSFNSINWKVLISQLIYHVLYSKNYDYTIKMFEIVNQYVKNSTIPDLPDFVGKLICLFGQKVKQNLENKNEDMTVLYKTICEAASETVQFMQNTQIKISNKCIENFLVLYKYLIEELFNKNVSKILQNNQENIQFKSLSYLFSSIPVLYKKLYRQKDLELTKLLFFMIESFNQQIKNNLKSLYIQDEKDQKIYVHPALVDFVVQRLEKMGDNIDMVFIYIYIYNYIQIFSNILYKKKLVNIIFNCLEQLFSNIPTVKDSFYKGEEHFYPQFDKLYQKLITYGLDEKDNEIKQLYIKLIYGLSSKVKINFRIVFEQAVTNKQYDRIEFLKCVSPI</sequence>
<keyword evidence="8" id="KW-0418">Kinase</keyword>
<dbReference type="PROSITE" id="PS50011">
    <property type="entry name" value="PROTEIN_KINASE_DOM"/>
    <property type="match status" value="1"/>
</dbReference>
<dbReference type="InterPro" id="IPR000719">
    <property type="entry name" value="Prot_kinase_dom"/>
</dbReference>
<dbReference type="InterPro" id="IPR016024">
    <property type="entry name" value="ARM-type_fold"/>
</dbReference>
<evidence type="ECO:0000313" key="9">
    <source>
        <dbReference type="Proteomes" id="UP000008983"/>
    </source>
</evidence>
<dbReference type="RefSeq" id="XP_004034761.1">
    <property type="nucleotide sequence ID" value="XM_004034713.1"/>
</dbReference>
<dbReference type="eggNOG" id="KOG0574">
    <property type="taxonomic scope" value="Eukaryota"/>
</dbReference>
<feature type="compositionally biased region" description="Low complexity" evidence="5">
    <location>
        <begin position="218"/>
        <end position="232"/>
    </location>
</feature>
<gene>
    <name evidence="8" type="ORF">IMG5_114850</name>
</gene>
<accession>G0QU51</accession>
<dbReference type="GeneID" id="14907394"/>
<dbReference type="Proteomes" id="UP000008983">
    <property type="component" value="Unassembled WGS sequence"/>
</dbReference>
<keyword evidence="6" id="KW-1133">Transmembrane helix</keyword>
<dbReference type="SUPFAM" id="SSF56112">
    <property type="entry name" value="Protein kinase-like (PK-like)"/>
    <property type="match status" value="1"/>
</dbReference>
<evidence type="ECO:0000256" key="6">
    <source>
        <dbReference type="SAM" id="Phobius"/>
    </source>
</evidence>
<keyword evidence="9" id="KW-1185">Reference proteome</keyword>
<evidence type="ECO:0000256" key="2">
    <source>
        <dbReference type="ARBA" id="ARBA00022741"/>
    </source>
</evidence>
<dbReference type="SMART" id="SM00220">
    <property type="entry name" value="S_TKc"/>
    <property type="match status" value="1"/>
</dbReference>
<evidence type="ECO:0000313" key="8">
    <source>
        <dbReference type="EMBL" id="EGR31275.1"/>
    </source>
</evidence>
<dbReference type="GO" id="GO:0005524">
    <property type="term" value="F:ATP binding"/>
    <property type="evidence" value="ECO:0007669"/>
    <property type="project" value="UniProtKB-UniRule"/>
</dbReference>
<keyword evidence="3 4" id="KW-0067">ATP-binding</keyword>
<evidence type="ECO:0000259" key="7">
    <source>
        <dbReference type="PROSITE" id="PS50011"/>
    </source>
</evidence>
<proteinExistence type="predicted"/>
<dbReference type="STRING" id="857967.G0QU51"/>
<dbReference type="PANTHER" id="PTHR48012">
    <property type="entry name" value="STERILE20-LIKE KINASE, ISOFORM B-RELATED"/>
    <property type="match status" value="1"/>
</dbReference>
<dbReference type="Pfam" id="PF00069">
    <property type="entry name" value="Pkinase"/>
    <property type="match status" value="1"/>
</dbReference>
<dbReference type="EMBL" id="GL983899">
    <property type="protein sequence ID" value="EGR31275.1"/>
    <property type="molecule type" value="Genomic_DNA"/>
</dbReference>
<dbReference type="SUPFAM" id="SSF48371">
    <property type="entry name" value="ARM repeat"/>
    <property type="match status" value="1"/>
</dbReference>
<reference evidence="8 9" key="1">
    <citation type="submission" date="2011-07" db="EMBL/GenBank/DDBJ databases">
        <authorList>
            <person name="Coyne R."/>
            <person name="Brami D."/>
            <person name="Johnson J."/>
            <person name="Hostetler J."/>
            <person name="Hannick L."/>
            <person name="Clark T."/>
            <person name="Cassidy-Hanley D."/>
            <person name="Inman J."/>
        </authorList>
    </citation>
    <scope>NUCLEOTIDE SEQUENCE [LARGE SCALE GENOMIC DNA]</scope>
    <source>
        <strain evidence="8 9">G5</strain>
    </source>
</reference>
<feature type="domain" description="Protein kinase" evidence="7">
    <location>
        <begin position="17"/>
        <end position="269"/>
    </location>
</feature>
<dbReference type="PANTHER" id="PTHR48012:SF2">
    <property type="entry name" value="STERILE20-LIKE KINASE, ISOFORM B"/>
    <property type="match status" value="1"/>
</dbReference>
<protein>
    <recommendedName>
        <fullName evidence="1">non-specific serine/threonine protein kinase</fullName>
        <ecNumber evidence="1">2.7.11.1</ecNumber>
    </recommendedName>
</protein>
<dbReference type="GO" id="GO:0005737">
    <property type="term" value="C:cytoplasm"/>
    <property type="evidence" value="ECO:0007669"/>
    <property type="project" value="TreeGrafter"/>
</dbReference>
<evidence type="ECO:0000256" key="5">
    <source>
        <dbReference type="SAM" id="MobiDB-lite"/>
    </source>
</evidence>
<dbReference type="GO" id="GO:0004674">
    <property type="term" value="F:protein serine/threonine kinase activity"/>
    <property type="evidence" value="ECO:0007669"/>
    <property type="project" value="UniProtKB-EC"/>
</dbReference>
<evidence type="ECO:0000256" key="4">
    <source>
        <dbReference type="PROSITE-ProRule" id="PRU10141"/>
    </source>
</evidence>
<dbReference type="InterPro" id="IPR011009">
    <property type="entry name" value="Kinase-like_dom_sf"/>
</dbReference>
<dbReference type="InParanoid" id="G0QU51"/>
<dbReference type="InterPro" id="IPR017441">
    <property type="entry name" value="Protein_kinase_ATP_BS"/>
</dbReference>
<organism evidence="8 9">
    <name type="scientific">Ichthyophthirius multifiliis</name>
    <name type="common">White spot disease agent</name>
    <name type="synonym">Ich</name>
    <dbReference type="NCBI Taxonomy" id="5932"/>
    <lineage>
        <taxon>Eukaryota</taxon>
        <taxon>Sar</taxon>
        <taxon>Alveolata</taxon>
        <taxon>Ciliophora</taxon>
        <taxon>Intramacronucleata</taxon>
        <taxon>Oligohymenophorea</taxon>
        <taxon>Hymenostomatida</taxon>
        <taxon>Ophryoglenina</taxon>
        <taxon>Ichthyophthirius</taxon>
    </lineage>
</organism>
<dbReference type="InterPro" id="IPR011989">
    <property type="entry name" value="ARM-like"/>
</dbReference>
<keyword evidence="8" id="KW-0378">Hydrolase</keyword>
<dbReference type="OrthoDB" id="311327at2759"/>
<dbReference type="InterPro" id="IPR050629">
    <property type="entry name" value="STE20/SPS1-PAK"/>
</dbReference>
<keyword evidence="6" id="KW-0812">Transmembrane</keyword>
<dbReference type="EC" id="2.7.11.1" evidence="1"/>